<sequence>MTQYGVVGGVVGVADVRHMSSRRSVAHRLGSNDRGSMSVHGGLMMVQRLMLSDQGLGVGGLRHVLGVSGLGQERLRVGRLGNDVLGVGRLGHERLGDRGVRERLRVLDVLHQRRGGLVVDLRGSLVVDLRRGIGHRLGGNDRGGMSVHMGWLLCVHRLGVGGLGDDRLQGGLVHGIGLGERGSIVDRRLSIGDLLGDGHLRRFVAGDRAVAHGRSGRVVCDRGGSIGQMVVLRFDVTGTGASQAMGTIASVGDLWAIRQDLSTVDRSWLSENALAVHRLSDQRLGRIDRLSEHVLGVDGLRHDGLGVGWLSSDHSLGIGWLSSDHSLGIWAIRQRLRVLESRSLVQRSKGTVNLPAMGTIASVGDLWAIRQDLSTVDRSWLSENALAVHRLSDQRLGRVDRLSEHVLGVDGLRHDGLGVGWLSSDHSLGFVLIVASLACVSAGYIPSDHSHLSYGVAPAVSYSNVIKNVAPVPVLSKTILPEPQLYHGYAQTAPSVVVSKPLALTNPLPVSYAAPHSLYQAPALEYTKPLSYGPYAKTVIAAEPAYAKTVIAAEPTYAKTVIAAEPTYAKTIVSEPIYTKNVFAEPIYPAKTLIAEPVYGKSILAQPAPIYGGKVLSYGPQVAYGGYGAHGW</sequence>
<organism evidence="1">
    <name type="scientific">Anopheles coluzzii</name>
    <name type="common">African malaria mosquito</name>
    <dbReference type="NCBI Taxonomy" id="1518534"/>
    <lineage>
        <taxon>Eukaryota</taxon>
        <taxon>Metazoa</taxon>
        <taxon>Ecdysozoa</taxon>
        <taxon>Arthropoda</taxon>
        <taxon>Hexapoda</taxon>
        <taxon>Insecta</taxon>
        <taxon>Pterygota</taxon>
        <taxon>Neoptera</taxon>
        <taxon>Endopterygota</taxon>
        <taxon>Diptera</taxon>
        <taxon>Nematocera</taxon>
        <taxon>Culicoidea</taxon>
        <taxon>Culicidae</taxon>
        <taxon>Anophelinae</taxon>
        <taxon>Anopheles</taxon>
    </lineage>
</organism>
<dbReference type="Proteomes" id="UP000075882">
    <property type="component" value="Unassembled WGS sequence"/>
</dbReference>
<accession>A0A8W7P969</accession>
<proteinExistence type="predicted"/>
<dbReference type="AlphaFoldDB" id="A0A8W7P969"/>
<reference evidence="1" key="1">
    <citation type="submission" date="2022-08" db="UniProtKB">
        <authorList>
            <consortium name="EnsemblMetazoa"/>
        </authorList>
    </citation>
    <scope>IDENTIFICATION</scope>
</reference>
<protein>
    <recommendedName>
        <fullName evidence="2">Cuticle protein</fullName>
    </recommendedName>
</protein>
<name>A0A8W7P969_ANOCL</name>
<evidence type="ECO:0000313" key="1">
    <source>
        <dbReference type="EnsemblMetazoa" id="ACOM027731-PA.1"/>
    </source>
</evidence>
<evidence type="ECO:0008006" key="2">
    <source>
        <dbReference type="Google" id="ProtNLM"/>
    </source>
</evidence>
<dbReference type="VEuPathDB" id="VectorBase:ACON2_032725"/>
<dbReference type="EnsemblMetazoa" id="ACOM027731-RA">
    <property type="protein sequence ID" value="ACOM027731-PA.1"/>
    <property type="gene ID" value="ACOM027731"/>
</dbReference>